<sequence>MIFLVTFVVVYVFVAMVIGDLTMADKHWSLKLIFFAIAGLIWVIPAGMIISWTYKKR</sequence>
<dbReference type="Pfam" id="PF11003">
    <property type="entry name" value="DUF2842"/>
    <property type="match status" value="1"/>
</dbReference>
<name>A0ABX8ASL3_9HYPH</name>
<organism evidence="2 3">
    <name type="scientific">Pseudovibrio brasiliensis</name>
    <dbReference type="NCBI Taxonomy" id="1898042"/>
    <lineage>
        <taxon>Bacteria</taxon>
        <taxon>Pseudomonadati</taxon>
        <taxon>Pseudomonadota</taxon>
        <taxon>Alphaproteobacteria</taxon>
        <taxon>Hyphomicrobiales</taxon>
        <taxon>Stappiaceae</taxon>
        <taxon>Pseudovibrio</taxon>
    </lineage>
</organism>
<keyword evidence="3" id="KW-1185">Reference proteome</keyword>
<dbReference type="InterPro" id="IPR021265">
    <property type="entry name" value="DUF2842"/>
</dbReference>
<keyword evidence="1" id="KW-0472">Membrane</keyword>
<dbReference type="Proteomes" id="UP000680706">
    <property type="component" value="Chromosome"/>
</dbReference>
<evidence type="ECO:0000313" key="3">
    <source>
        <dbReference type="Proteomes" id="UP000680706"/>
    </source>
</evidence>
<gene>
    <name evidence="2" type="ORF">KGB56_12555</name>
</gene>
<reference evidence="2 3" key="1">
    <citation type="journal article" date="2021" name="Angew. Chem. Int. Ed. Engl.">
        <title>A novel family of nonribosomal peptides modulate collective behavior in Pseudovibrio bacteria isolated from marine sponges.</title>
        <authorList>
            <person name="Ioca L.P."/>
            <person name="Dai Y."/>
            <person name="Kunakom S."/>
            <person name="Diaz-Espinosa J."/>
            <person name="Krunic A."/>
            <person name="Crnkovic C.M."/>
            <person name="Orjala J."/>
            <person name="Sanchez L.M."/>
            <person name="Ferreira A.G."/>
            <person name="Berlinck R.G.S."/>
            <person name="Eustaquio A.S."/>
        </authorList>
    </citation>
    <scope>NUCLEOTIDE SEQUENCE [LARGE SCALE GENOMIC DNA]</scope>
    <source>
        <strain evidence="2 3">Ab134</strain>
    </source>
</reference>
<dbReference type="EMBL" id="CP074126">
    <property type="protein sequence ID" value="QUS58068.1"/>
    <property type="molecule type" value="Genomic_DNA"/>
</dbReference>
<protein>
    <submittedName>
        <fullName evidence="2">DUF2842 domain-containing protein</fullName>
    </submittedName>
</protein>
<keyword evidence="1" id="KW-1133">Transmembrane helix</keyword>
<proteinExistence type="predicted"/>
<evidence type="ECO:0000256" key="1">
    <source>
        <dbReference type="SAM" id="Phobius"/>
    </source>
</evidence>
<keyword evidence="1" id="KW-0812">Transmembrane</keyword>
<feature type="transmembrane region" description="Helical" evidence="1">
    <location>
        <begin position="29"/>
        <end position="54"/>
    </location>
</feature>
<evidence type="ECO:0000313" key="2">
    <source>
        <dbReference type="EMBL" id="QUS58068.1"/>
    </source>
</evidence>
<accession>A0ABX8ASL3</accession>